<feature type="transmembrane region" description="Helical" evidence="1">
    <location>
        <begin position="58"/>
        <end position="80"/>
    </location>
</feature>
<name>A0ABR7FWM8_9FIRM</name>
<keyword evidence="1" id="KW-0472">Membrane</keyword>
<evidence type="ECO:0008006" key="4">
    <source>
        <dbReference type="Google" id="ProtNLM"/>
    </source>
</evidence>
<feature type="transmembrane region" description="Helical" evidence="1">
    <location>
        <begin position="6"/>
        <end position="25"/>
    </location>
</feature>
<evidence type="ECO:0000256" key="1">
    <source>
        <dbReference type="SAM" id="Phobius"/>
    </source>
</evidence>
<accession>A0ABR7FWM8</accession>
<feature type="transmembrane region" description="Helical" evidence="1">
    <location>
        <begin position="183"/>
        <end position="206"/>
    </location>
</feature>
<keyword evidence="1" id="KW-1133">Transmembrane helix</keyword>
<evidence type="ECO:0000313" key="2">
    <source>
        <dbReference type="EMBL" id="MBC5679618.1"/>
    </source>
</evidence>
<dbReference type="RefSeq" id="WP_186835903.1">
    <property type="nucleotide sequence ID" value="NZ_JACOPD010000001.1"/>
</dbReference>
<feature type="transmembrane region" description="Helical" evidence="1">
    <location>
        <begin position="32"/>
        <end position="52"/>
    </location>
</feature>
<evidence type="ECO:0000313" key="3">
    <source>
        <dbReference type="Proteomes" id="UP000628463"/>
    </source>
</evidence>
<comment type="caution">
    <text evidence="2">The sequence shown here is derived from an EMBL/GenBank/DDBJ whole genome shotgun (WGS) entry which is preliminary data.</text>
</comment>
<keyword evidence="1" id="KW-0812">Transmembrane</keyword>
<gene>
    <name evidence="2" type="ORF">H8S01_01390</name>
</gene>
<dbReference type="Proteomes" id="UP000628463">
    <property type="component" value="Unassembled WGS sequence"/>
</dbReference>
<proteinExistence type="predicted"/>
<feature type="transmembrane region" description="Helical" evidence="1">
    <location>
        <begin position="122"/>
        <end position="143"/>
    </location>
</feature>
<feature type="transmembrane region" description="Helical" evidence="1">
    <location>
        <begin position="87"/>
        <end position="110"/>
    </location>
</feature>
<organism evidence="2 3">
    <name type="scientific">Lachnospira hominis</name>
    <name type="common">ex Liu et al. 2021</name>
    <dbReference type="NCBI Taxonomy" id="2763051"/>
    <lineage>
        <taxon>Bacteria</taxon>
        <taxon>Bacillati</taxon>
        <taxon>Bacillota</taxon>
        <taxon>Clostridia</taxon>
        <taxon>Lachnospirales</taxon>
        <taxon>Lachnospiraceae</taxon>
        <taxon>Lachnospira</taxon>
    </lineage>
</organism>
<protein>
    <recommendedName>
        <fullName evidence="4">SpoOB alpha-helical domain-containing protein</fullName>
    </recommendedName>
</protein>
<keyword evidence="3" id="KW-1185">Reference proteome</keyword>
<dbReference type="EMBL" id="JACOPD010000001">
    <property type="protein sequence ID" value="MBC5679618.1"/>
    <property type="molecule type" value="Genomic_DNA"/>
</dbReference>
<feature type="transmembrane region" description="Helical" evidence="1">
    <location>
        <begin position="155"/>
        <end position="177"/>
    </location>
</feature>
<sequence>MITAINFFLYFFGSSIELVAITFMLTPKKSKLSAFIIMFMSGFFGATYKFFYVYDDSGMQSVIISLILQAALIIAMKLAFEENLLKCITVAAIGVLVPIFTAIIHILILGSERQMDSIIYTMSYIIQIPTMAALFIIVVWLWNKTKKTHQISGSFAIMSIMAAVYFTILTYLVLYYLEEVKKRVFIFLPVILIEFVAMIFLLYLIYRKNEEQMQLNYIKELEIARKKESYEYEQLINKIEGMAKIRHDFYDQLSVTKYIGGKDKESALRMINELNEKISEQS</sequence>
<reference evidence="2 3" key="1">
    <citation type="submission" date="2020-08" db="EMBL/GenBank/DDBJ databases">
        <title>Genome public.</title>
        <authorList>
            <person name="Liu C."/>
            <person name="Sun Q."/>
        </authorList>
    </citation>
    <scope>NUCLEOTIDE SEQUENCE [LARGE SCALE GENOMIC DNA]</scope>
    <source>
        <strain evidence="2 3">NSJ-43</strain>
    </source>
</reference>